<dbReference type="PANTHER" id="PTHR47572">
    <property type="entry name" value="LIPOPROTEIN-RELATED"/>
    <property type="match status" value="1"/>
</dbReference>
<dbReference type="GO" id="GO:0046872">
    <property type="term" value="F:metal ion binding"/>
    <property type="evidence" value="ECO:0007669"/>
    <property type="project" value="UniProtKB-KW"/>
</dbReference>
<gene>
    <name evidence="6" type="ORF">SAMN05216266_11396</name>
</gene>
<comment type="similarity">
    <text evidence="1">Belongs to the SMP-30/CGR1 family.</text>
</comment>
<dbReference type="STRING" id="490629.SAMN05216266_11396"/>
<keyword evidence="4" id="KW-0479">Metal-binding</keyword>
<dbReference type="Gene3D" id="2.120.10.30">
    <property type="entry name" value="TolB, C-terminal domain"/>
    <property type="match status" value="1"/>
</dbReference>
<dbReference type="InterPro" id="IPR051262">
    <property type="entry name" value="SMP-30/CGR1_Lactonase"/>
</dbReference>
<name>A0A1I1BH77_9PSEU</name>
<dbReference type="AlphaFoldDB" id="A0A1I1BH77"/>
<dbReference type="Proteomes" id="UP000243799">
    <property type="component" value="Unassembled WGS sequence"/>
</dbReference>
<dbReference type="InterPro" id="IPR013658">
    <property type="entry name" value="SGL"/>
</dbReference>
<feature type="binding site" evidence="4">
    <location>
        <position position="118"/>
    </location>
    <ligand>
        <name>substrate</name>
    </ligand>
</feature>
<dbReference type="RefSeq" id="WP_177242719.1">
    <property type="nucleotide sequence ID" value="NZ_FOKG01000013.1"/>
</dbReference>
<organism evidence="6 7">
    <name type="scientific">Amycolatopsis marina</name>
    <dbReference type="NCBI Taxonomy" id="490629"/>
    <lineage>
        <taxon>Bacteria</taxon>
        <taxon>Bacillati</taxon>
        <taxon>Actinomycetota</taxon>
        <taxon>Actinomycetes</taxon>
        <taxon>Pseudonocardiales</taxon>
        <taxon>Pseudonocardiaceae</taxon>
        <taxon>Amycolatopsis</taxon>
    </lineage>
</organism>
<dbReference type="PANTHER" id="PTHR47572:SF4">
    <property type="entry name" value="LACTONASE DRP35"/>
    <property type="match status" value="1"/>
</dbReference>
<protein>
    <submittedName>
        <fullName evidence="6">Sugar lactone lactonase YvrE</fullName>
    </submittedName>
</protein>
<accession>A0A1I1BH77</accession>
<evidence type="ECO:0000256" key="2">
    <source>
        <dbReference type="ARBA" id="ARBA00022801"/>
    </source>
</evidence>
<evidence type="ECO:0000256" key="1">
    <source>
        <dbReference type="ARBA" id="ARBA00008853"/>
    </source>
</evidence>
<dbReference type="InterPro" id="IPR005511">
    <property type="entry name" value="SMP-30"/>
</dbReference>
<dbReference type="GO" id="GO:0016787">
    <property type="term" value="F:hydrolase activity"/>
    <property type="evidence" value="ECO:0007669"/>
    <property type="project" value="UniProtKB-KW"/>
</dbReference>
<dbReference type="InterPro" id="IPR011042">
    <property type="entry name" value="6-blade_b-propeller_TolB-like"/>
</dbReference>
<evidence type="ECO:0000259" key="5">
    <source>
        <dbReference type="Pfam" id="PF08450"/>
    </source>
</evidence>
<comment type="cofactor">
    <cofactor evidence="4">
        <name>Zn(2+)</name>
        <dbReference type="ChEBI" id="CHEBI:29105"/>
    </cofactor>
    <text evidence="4">Binds 1 divalent metal cation per subunit.</text>
</comment>
<keyword evidence="2" id="KW-0378">Hydrolase</keyword>
<evidence type="ECO:0000256" key="3">
    <source>
        <dbReference type="PIRSR" id="PIRSR605511-1"/>
    </source>
</evidence>
<keyword evidence="4" id="KW-0862">Zinc</keyword>
<feature type="binding site" evidence="4">
    <location>
        <position position="17"/>
    </location>
    <ligand>
        <name>a divalent metal cation</name>
        <dbReference type="ChEBI" id="CHEBI:60240"/>
    </ligand>
</feature>
<evidence type="ECO:0000313" key="6">
    <source>
        <dbReference type="EMBL" id="SFB48118.1"/>
    </source>
</evidence>
<keyword evidence="7" id="KW-1185">Reference proteome</keyword>
<feature type="binding site" evidence="4">
    <location>
        <position position="199"/>
    </location>
    <ligand>
        <name>a divalent metal cation</name>
        <dbReference type="ChEBI" id="CHEBI:60240"/>
    </ligand>
</feature>
<dbReference type="PRINTS" id="PR01790">
    <property type="entry name" value="SMP30FAMILY"/>
</dbReference>
<feature type="active site" description="Proton donor/acceptor" evidence="3">
    <location>
        <position position="199"/>
    </location>
</feature>
<evidence type="ECO:0000256" key="4">
    <source>
        <dbReference type="PIRSR" id="PIRSR605511-2"/>
    </source>
</evidence>
<reference evidence="7" key="1">
    <citation type="submission" date="2016-10" db="EMBL/GenBank/DDBJ databases">
        <authorList>
            <person name="Varghese N."/>
            <person name="Submissions S."/>
        </authorList>
    </citation>
    <scope>NUCLEOTIDE SEQUENCE [LARGE SCALE GENOMIC DNA]</scope>
    <source>
        <strain evidence="7">CGMCC 4.3568</strain>
    </source>
</reference>
<dbReference type="EMBL" id="FOKG01000013">
    <property type="protein sequence ID" value="SFB48118.1"/>
    <property type="molecule type" value="Genomic_DNA"/>
</dbReference>
<sequence>MNVRRAEIVRDGFQYLEGFRWHGGEVWFSDIPLGKVYRMKPDGSGLNLALDEPIHPSGLGFPATGETLVVGQADNTLRRILPTGGSVVVADLNDVAVGANDMWVAPNGRAYISQIGFDLFTEEPKPSHVVIVHPDGTIETAGEDMWTPNGIQLTADGTQLVVAESFANRLTLFDVDANGGLANQRVFRQFEDPQQEVLDGLVIDAEGGIWVAVPFEGEVRRVAPDGKVTDKVKTHTEGHLGITCALGGADRRTLYIAAADTQMETLFDGTARVEAARVDIPGIDLEPSLLTRLTSPLKSALPLSGN</sequence>
<feature type="binding site" evidence="4">
    <location>
        <position position="149"/>
    </location>
    <ligand>
        <name>a divalent metal cation</name>
        <dbReference type="ChEBI" id="CHEBI:60240"/>
    </ligand>
</feature>
<evidence type="ECO:0000313" key="7">
    <source>
        <dbReference type="Proteomes" id="UP000243799"/>
    </source>
</evidence>
<proteinExistence type="inferred from homology"/>
<feature type="domain" description="SMP-30/Gluconolactonase/LRE-like region" evidence="5">
    <location>
        <begin position="17"/>
        <end position="259"/>
    </location>
</feature>
<dbReference type="SUPFAM" id="SSF63829">
    <property type="entry name" value="Calcium-dependent phosphotriesterase"/>
    <property type="match status" value="1"/>
</dbReference>
<feature type="binding site" evidence="4">
    <location>
        <position position="100"/>
    </location>
    <ligand>
        <name>substrate</name>
    </ligand>
</feature>
<dbReference type="Pfam" id="PF08450">
    <property type="entry name" value="SGL"/>
    <property type="match status" value="1"/>
</dbReference>